<dbReference type="VEuPathDB" id="VectorBase:ASIC013594"/>
<dbReference type="AlphaFoldDB" id="A0A084W5W0"/>
<evidence type="ECO:0000313" key="2">
    <source>
        <dbReference type="EnsemblMetazoa" id="ASIC013594-PA"/>
    </source>
</evidence>
<reference evidence="1 3" key="1">
    <citation type="journal article" date="2014" name="BMC Genomics">
        <title>Genome sequence of Anopheles sinensis provides insight into genetics basis of mosquito competence for malaria parasites.</title>
        <authorList>
            <person name="Zhou D."/>
            <person name="Zhang D."/>
            <person name="Ding G."/>
            <person name="Shi L."/>
            <person name="Hou Q."/>
            <person name="Ye Y."/>
            <person name="Xu Y."/>
            <person name="Zhou H."/>
            <person name="Xiong C."/>
            <person name="Li S."/>
            <person name="Yu J."/>
            <person name="Hong S."/>
            <person name="Yu X."/>
            <person name="Zou P."/>
            <person name="Chen C."/>
            <person name="Chang X."/>
            <person name="Wang W."/>
            <person name="Lv Y."/>
            <person name="Sun Y."/>
            <person name="Ma L."/>
            <person name="Shen B."/>
            <person name="Zhu C."/>
        </authorList>
    </citation>
    <scope>NUCLEOTIDE SEQUENCE [LARGE SCALE GENOMIC DNA]</scope>
</reference>
<dbReference type="EMBL" id="ATLV01020700">
    <property type="status" value="NOT_ANNOTATED_CDS"/>
    <property type="molecule type" value="Genomic_DNA"/>
</dbReference>
<proteinExistence type="predicted"/>
<organism evidence="1">
    <name type="scientific">Anopheles sinensis</name>
    <name type="common">Mosquito</name>
    <dbReference type="NCBI Taxonomy" id="74873"/>
    <lineage>
        <taxon>Eukaryota</taxon>
        <taxon>Metazoa</taxon>
        <taxon>Ecdysozoa</taxon>
        <taxon>Arthropoda</taxon>
        <taxon>Hexapoda</taxon>
        <taxon>Insecta</taxon>
        <taxon>Pterygota</taxon>
        <taxon>Neoptera</taxon>
        <taxon>Endopterygota</taxon>
        <taxon>Diptera</taxon>
        <taxon>Nematocera</taxon>
        <taxon>Culicoidea</taxon>
        <taxon>Culicidae</taxon>
        <taxon>Anophelinae</taxon>
        <taxon>Anopheles</taxon>
    </lineage>
</organism>
<name>A0A084W5W0_ANOSI</name>
<dbReference type="EMBL" id="KE525305">
    <property type="protein sequence ID" value="KFB45604.1"/>
    <property type="molecule type" value="Genomic_DNA"/>
</dbReference>
<gene>
    <name evidence="1" type="ORF">ZHAS_00013594</name>
</gene>
<reference evidence="2" key="2">
    <citation type="submission" date="2020-05" db="UniProtKB">
        <authorList>
            <consortium name="EnsemblMetazoa"/>
        </authorList>
    </citation>
    <scope>IDENTIFICATION</scope>
</reference>
<evidence type="ECO:0000313" key="1">
    <source>
        <dbReference type="EMBL" id="KFB45604.1"/>
    </source>
</evidence>
<protein>
    <submittedName>
        <fullName evidence="1 2">Uncharacterized protein</fullName>
    </submittedName>
</protein>
<keyword evidence="3" id="KW-1185">Reference proteome</keyword>
<dbReference type="EnsemblMetazoa" id="ASIC013594-RA">
    <property type="protein sequence ID" value="ASIC013594-PA"/>
    <property type="gene ID" value="ASIC013594"/>
</dbReference>
<accession>A0A084W5W0</accession>
<sequence>MAFSLRAARTILAWMVPRLNVLDPRSLAGKLWLENSIPPPWPEGWCGAIDWMVEPDA</sequence>
<evidence type="ECO:0000313" key="3">
    <source>
        <dbReference type="Proteomes" id="UP000030765"/>
    </source>
</evidence>
<dbReference type="Proteomes" id="UP000030765">
    <property type="component" value="Unassembled WGS sequence"/>
</dbReference>